<sequence>MPDFIHPYQVVYRHHQGYCKPELEFEHLYHTWLAAVKVMEQQRSVNDFQEIAANVRYHYSKVLDQLAVLKEIGVQAEVDGKTEDHILAEIEEYQQKVASWDYAKSCIHVLEKSFDYPAPCQFVVLPSDLGSWDDSDPATHNFRLHFLCDIQLDRLTESTLPEHKHLSNHPGYDLVRPQEFFQKYGSYALIQLKIVKQGFSSPYYEISPLETFNILWGCDLDDSGNLPTIDTIEPLVNKAIGYLEGMSPPRRSQILLTERESFAIKGFLAVPDGDNTLGGLYRYTDDLNHWFWYCKQHAHQRITPGTLDMLMNFVYNCGGHVDMQLAALHIELHSRLHMDQFCTLLNDFKPIFHDISITLGWKDASRQDLNDILQKVADTANVHHLELSGVPYDTHLQGTVDFRTDTFASHFLDSSVLKTVTLLNCPRPQEQYTYFDAGRLSVLRLHFEHHQQQVDTKHCWKDLQIKTRAFAVTYEIAELLEASQDLLDFLAQDGHQAVSTIGHHQNNWRGEFDLEKGTLRELQVYNLSAFDKVSNTVFVKPVVLEALVSLQTLTVDVGDFDTDQVVARVVQASPQLQNLLISLHESRVLERVEKTLEMWRRRSSSLQLTLLERDNSGRGQVVAQALIRGHAKSYLGKDNADLQGCNTHSTRSHEWNQGMPATAEFLEWNCDHVSVPLVDLTVALLDMATEQHPSVLTSFVLDISNLSQEGLSHIQNILQRSMLSQLQICCTAFDSSLTDFVCQVLLVVQWSTLQSLILSGAAVNEWIRYLATTIGISLLDLQFQSFRIQGTGKQSVCLTHSSVLFVHQLRSLNPLMKVVLESVYLRDDRDSDLVLGSPLLCE</sequence>
<organism evidence="1 2">
    <name type="scientific">Podila minutissima</name>
    <dbReference type="NCBI Taxonomy" id="64525"/>
    <lineage>
        <taxon>Eukaryota</taxon>
        <taxon>Fungi</taxon>
        <taxon>Fungi incertae sedis</taxon>
        <taxon>Mucoromycota</taxon>
        <taxon>Mortierellomycotina</taxon>
        <taxon>Mortierellomycetes</taxon>
        <taxon>Mortierellales</taxon>
        <taxon>Mortierellaceae</taxon>
        <taxon>Podila</taxon>
    </lineage>
</organism>
<dbReference type="EMBL" id="JAAAUY010000518">
    <property type="protein sequence ID" value="KAF9328943.1"/>
    <property type="molecule type" value="Genomic_DNA"/>
</dbReference>
<proteinExistence type="predicted"/>
<gene>
    <name evidence="1" type="ORF">BG006_007933</name>
</gene>
<dbReference type="AlphaFoldDB" id="A0A9P5SH58"/>
<comment type="caution">
    <text evidence="1">The sequence shown here is derived from an EMBL/GenBank/DDBJ whole genome shotgun (WGS) entry which is preliminary data.</text>
</comment>
<dbReference type="Proteomes" id="UP000696485">
    <property type="component" value="Unassembled WGS sequence"/>
</dbReference>
<accession>A0A9P5SH58</accession>
<name>A0A9P5SH58_9FUNG</name>
<reference evidence="1" key="1">
    <citation type="journal article" date="2020" name="Fungal Divers.">
        <title>Resolving the Mortierellaceae phylogeny through synthesis of multi-gene phylogenetics and phylogenomics.</title>
        <authorList>
            <person name="Vandepol N."/>
            <person name="Liber J."/>
            <person name="Desiro A."/>
            <person name="Na H."/>
            <person name="Kennedy M."/>
            <person name="Barry K."/>
            <person name="Grigoriev I.V."/>
            <person name="Miller A.N."/>
            <person name="O'Donnell K."/>
            <person name="Stajich J.E."/>
            <person name="Bonito G."/>
        </authorList>
    </citation>
    <scope>NUCLEOTIDE SEQUENCE</scope>
    <source>
        <strain evidence="1">NVP1</strain>
    </source>
</reference>
<keyword evidence="2" id="KW-1185">Reference proteome</keyword>
<evidence type="ECO:0000313" key="1">
    <source>
        <dbReference type="EMBL" id="KAF9328943.1"/>
    </source>
</evidence>
<evidence type="ECO:0000313" key="2">
    <source>
        <dbReference type="Proteomes" id="UP000696485"/>
    </source>
</evidence>
<protein>
    <submittedName>
        <fullName evidence="1">Uncharacterized protein</fullName>
    </submittedName>
</protein>